<dbReference type="AlphaFoldDB" id="A0A8G0L3U3"/>
<evidence type="ECO:0000313" key="3">
    <source>
        <dbReference type="Proteomes" id="UP000826661"/>
    </source>
</evidence>
<organism evidence="2 3">
    <name type="scientific">Trichoderma simmonsii</name>
    <dbReference type="NCBI Taxonomy" id="1491479"/>
    <lineage>
        <taxon>Eukaryota</taxon>
        <taxon>Fungi</taxon>
        <taxon>Dikarya</taxon>
        <taxon>Ascomycota</taxon>
        <taxon>Pezizomycotina</taxon>
        <taxon>Sordariomycetes</taxon>
        <taxon>Hypocreomycetidae</taxon>
        <taxon>Hypocreales</taxon>
        <taxon>Hypocreaceae</taxon>
        <taxon>Trichoderma</taxon>
    </lineage>
</organism>
<feature type="compositionally biased region" description="Polar residues" evidence="1">
    <location>
        <begin position="44"/>
        <end position="55"/>
    </location>
</feature>
<name>A0A8G0L3U3_9HYPO</name>
<evidence type="ECO:0000256" key="1">
    <source>
        <dbReference type="SAM" id="MobiDB-lite"/>
    </source>
</evidence>
<protein>
    <submittedName>
        <fullName evidence="2">Uncharacterized protein</fullName>
    </submittedName>
</protein>
<accession>A0A8G0L3U3</accession>
<dbReference type="EMBL" id="CP075864">
    <property type="protein sequence ID" value="QYS94093.1"/>
    <property type="molecule type" value="Genomic_DNA"/>
</dbReference>
<evidence type="ECO:0000313" key="2">
    <source>
        <dbReference type="EMBL" id="QYS94093.1"/>
    </source>
</evidence>
<keyword evidence="3" id="KW-1185">Reference proteome</keyword>
<proteinExistence type="predicted"/>
<sequence>MLITNTKNTKNSKPQIVILFHLEFPSNLLLSLLLLGINLSSLSTASSPENSQNLPSRDFLSQYPPPTLPDSNRLQSSASPSQGKRSYTCTRYRYHVVWPVVYSISMYKYISIL</sequence>
<dbReference type="Proteomes" id="UP000826661">
    <property type="component" value="Chromosome I"/>
</dbReference>
<reference evidence="2 3" key="1">
    <citation type="journal article" date="2021" name="BMC Genomics">
        <title>Telomere-to-telomere genome assembly of asparaginase-producing Trichoderma simmonsii.</title>
        <authorList>
            <person name="Chung D."/>
            <person name="Kwon Y.M."/>
            <person name="Yang Y."/>
        </authorList>
    </citation>
    <scope>NUCLEOTIDE SEQUENCE [LARGE SCALE GENOMIC DNA]</scope>
    <source>
        <strain evidence="2 3">GH-Sj1</strain>
    </source>
</reference>
<gene>
    <name evidence="2" type="ORF">H0G86_001444</name>
</gene>
<feature type="region of interest" description="Disordered" evidence="1">
    <location>
        <begin position="44"/>
        <end position="86"/>
    </location>
</feature>
<feature type="compositionally biased region" description="Polar residues" evidence="1">
    <location>
        <begin position="69"/>
        <end position="86"/>
    </location>
</feature>